<dbReference type="RefSeq" id="WP_074830309.1">
    <property type="nucleotide sequence ID" value="NZ_FOEV01000024.1"/>
</dbReference>
<protein>
    <submittedName>
        <fullName evidence="1">Uncharacterized protein</fullName>
    </submittedName>
</protein>
<dbReference type="Proteomes" id="UP000183210">
    <property type="component" value="Unassembled WGS sequence"/>
</dbReference>
<evidence type="ECO:0000313" key="2">
    <source>
        <dbReference type="Proteomes" id="UP000183210"/>
    </source>
</evidence>
<dbReference type="GeneID" id="300269865"/>
<name>A0A9X8QLZ6_9PSED</name>
<dbReference type="EMBL" id="FOEV01000024">
    <property type="protein sequence ID" value="SER46030.1"/>
    <property type="molecule type" value="Genomic_DNA"/>
</dbReference>
<reference evidence="1 2" key="1">
    <citation type="submission" date="2016-10" db="EMBL/GenBank/DDBJ databases">
        <authorList>
            <person name="Varghese N."/>
            <person name="Submissions S."/>
        </authorList>
    </citation>
    <scope>NUCLEOTIDE SEQUENCE [LARGE SCALE GENOMIC DNA]</scope>
    <source>
        <strain evidence="1 2">LMG 21974</strain>
    </source>
</reference>
<organism evidence="1 2">
    <name type="scientific">Pseudomonas lutea</name>
    <dbReference type="NCBI Taxonomy" id="243924"/>
    <lineage>
        <taxon>Bacteria</taxon>
        <taxon>Pseudomonadati</taxon>
        <taxon>Pseudomonadota</taxon>
        <taxon>Gammaproteobacteria</taxon>
        <taxon>Pseudomonadales</taxon>
        <taxon>Pseudomonadaceae</taxon>
        <taxon>Pseudomonas</taxon>
    </lineage>
</organism>
<accession>A0A9X8QLZ6</accession>
<evidence type="ECO:0000313" key="1">
    <source>
        <dbReference type="EMBL" id="SER46030.1"/>
    </source>
</evidence>
<gene>
    <name evidence="1" type="ORF">SAMN05216409_1242</name>
</gene>
<comment type="caution">
    <text evidence="1">The sequence shown here is derived from an EMBL/GenBank/DDBJ whole genome shotgun (WGS) entry which is preliminary data.</text>
</comment>
<proteinExistence type="predicted"/>
<sequence>MSTSIAEWERLAKDQHALVRLPEHHTSYMKEVADRLLSTQAITKDRWMDMMEVIDSAKLWAAEALATYSPDFLKGGIYELRDTNGKLAGIVEQSAFEFYNLSEDHGVVRRDPNGRLEFHERNAGLYGSVDGMRLTRRDGQQFDLVLVGRVINGERVINTK</sequence>
<dbReference type="AlphaFoldDB" id="A0A9X8QLZ6"/>